<evidence type="ECO:0000256" key="1">
    <source>
        <dbReference type="ARBA" id="ARBA00010136"/>
    </source>
</evidence>
<dbReference type="EMBL" id="JAYKXP010000020">
    <property type="protein sequence ID" value="KAK7047289.1"/>
    <property type="molecule type" value="Genomic_DNA"/>
</dbReference>
<evidence type="ECO:0000259" key="14">
    <source>
        <dbReference type="Pfam" id="PF17900"/>
    </source>
</evidence>
<dbReference type="SUPFAM" id="SSF63737">
    <property type="entry name" value="Leukotriene A4 hydrolase N-terminal domain"/>
    <property type="match status" value="1"/>
</dbReference>
<feature type="domain" description="ERAP1-like C-terminal" evidence="13">
    <location>
        <begin position="552"/>
        <end position="852"/>
    </location>
</feature>
<evidence type="ECO:0000256" key="9">
    <source>
        <dbReference type="PIRSR" id="PIRSR634016-3"/>
    </source>
</evidence>
<dbReference type="AlphaFoldDB" id="A0AAW0D7B5"/>
<comment type="similarity">
    <text evidence="1 11">Belongs to the peptidase M1 family.</text>
</comment>
<evidence type="ECO:0000259" key="12">
    <source>
        <dbReference type="Pfam" id="PF01433"/>
    </source>
</evidence>
<evidence type="ECO:0000256" key="3">
    <source>
        <dbReference type="ARBA" id="ARBA00022670"/>
    </source>
</evidence>
<evidence type="ECO:0000313" key="16">
    <source>
        <dbReference type="Proteomes" id="UP001383192"/>
    </source>
</evidence>
<dbReference type="GO" id="GO:0006508">
    <property type="term" value="P:proteolysis"/>
    <property type="evidence" value="ECO:0007669"/>
    <property type="project" value="UniProtKB-KW"/>
</dbReference>
<feature type="domain" description="Peptidase M1 membrane alanine aminopeptidase" evidence="12">
    <location>
        <begin position="257"/>
        <end position="454"/>
    </location>
</feature>
<dbReference type="FunFam" id="1.10.390.10:FF:000006">
    <property type="entry name" value="Puromycin-sensitive aminopeptidase"/>
    <property type="match status" value="1"/>
</dbReference>
<sequence length="865" mass="97638">MSLQDAIDYRLPTNVTPIHYDLTLRTDLDTSRFYGTVEIDLKINEDTSRIVLNAAELHIKDVSVARPDEQIFIPVTQSFDKKNERATFHFPTMFPVDSIAKLHITFEGELAQTLSGYYRSSWKNEAGESSSDISKKPTSARHAFPCWDEPALKATFAMNMVSIDNTVNLFNMPAFSEESYDASEDLYGLFPSAGSEQKNKSWKITRFGTTPKMSTYIVAYANGRFDHMESTYISPLTGDTIPLRIYAPPAKIHQCRFALNVTARVLALYEKVFDIAYPLPKLDTVVADAVQGAMENWGLIIGCSNSYCVDLDTGSVREKQNIVQTQSHEIAHMWFGNITTMEWWTYLYLNEEWKLSSKFVSYHLDAAFNLDSQLSAHPVEVDCADANSLGQIFDALSYSKAAAVLRMLAEYVGEEKFLKGVSMYLKDHLYSTSVTQDLWKGISAATGIFSYRRKNVLNLILVPEGIDVSEMMKNYITKPGYPMLTVTENENGIHVRQDRFLKTGLAKGSDNETIWHVPLNIKAVTSSGDVKADNTTLREREADFALDTKLPFKLNGGSTGYCRILYSQERLEAIVNELTKENSSFNENDRLGILQDVVAFAKAGIRGFGSALSTMLKFQNCREYLPWNVIASEWFSMSSLWWENPRVHNLLDDFGKASSASSSSVIKNLGYDISATDSPDTALLRECALRHALLAGDKDVAQKLRNLFDRFMKNGDYEAIPSGMEEAVYTAAIRYGGLSEYEAVRKIIEDNRSPNSRRAAMLAICATEDSELTQKTVKYMLEDAKPQDLSYLFRGLSQNIKTRKKLVEVFKDRYDDLYAKFDNNFGIGPYVKLVFSRLSTGEDYRQTKAFFEVMFMLTAIAIRTC</sequence>
<comment type="caution">
    <text evidence="15">The sequence shown here is derived from an EMBL/GenBank/DDBJ whole genome shotgun (WGS) entry which is preliminary data.</text>
</comment>
<keyword evidence="7 11" id="KW-0482">Metalloprotease</keyword>
<dbReference type="GO" id="GO:0016020">
    <property type="term" value="C:membrane"/>
    <property type="evidence" value="ECO:0007669"/>
    <property type="project" value="TreeGrafter"/>
</dbReference>
<dbReference type="PRINTS" id="PR00756">
    <property type="entry name" value="ALADIPTASE"/>
</dbReference>
<dbReference type="InterPro" id="IPR050344">
    <property type="entry name" value="Peptidase_M1_aminopeptidases"/>
</dbReference>
<dbReference type="InterPro" id="IPR045357">
    <property type="entry name" value="Aminopeptidase_N-like_N"/>
</dbReference>
<evidence type="ECO:0000256" key="8">
    <source>
        <dbReference type="PIRSR" id="PIRSR634016-1"/>
    </source>
</evidence>
<keyword evidence="2 11" id="KW-0031">Aminopeptidase</keyword>
<evidence type="ECO:0000256" key="5">
    <source>
        <dbReference type="ARBA" id="ARBA00022801"/>
    </source>
</evidence>
<dbReference type="PANTHER" id="PTHR11533">
    <property type="entry name" value="PROTEASE M1 ZINC METALLOPROTEASE"/>
    <property type="match status" value="1"/>
</dbReference>
<keyword evidence="16" id="KW-1185">Reference proteome</keyword>
<comment type="cofactor">
    <cofactor evidence="9 11">
        <name>Zn(2+)</name>
        <dbReference type="ChEBI" id="CHEBI:29105"/>
    </cofactor>
    <text evidence="9 11">Binds 1 zinc ion per subunit.</text>
</comment>
<evidence type="ECO:0000256" key="11">
    <source>
        <dbReference type="RuleBase" id="RU364040"/>
    </source>
</evidence>
<keyword evidence="3 11" id="KW-0645">Protease</keyword>
<evidence type="ECO:0000256" key="2">
    <source>
        <dbReference type="ARBA" id="ARBA00022438"/>
    </source>
</evidence>
<dbReference type="InterPro" id="IPR024571">
    <property type="entry name" value="ERAP1-like_C_dom"/>
</dbReference>
<dbReference type="Pfam" id="PF11838">
    <property type="entry name" value="ERAP1_C"/>
    <property type="match status" value="1"/>
</dbReference>
<reference evidence="15 16" key="1">
    <citation type="submission" date="2024-01" db="EMBL/GenBank/DDBJ databases">
        <title>A draft genome for a cacao thread blight-causing isolate of Paramarasmius palmivorus.</title>
        <authorList>
            <person name="Baruah I.K."/>
            <person name="Bukari Y."/>
            <person name="Amoako-Attah I."/>
            <person name="Meinhardt L.W."/>
            <person name="Bailey B.A."/>
            <person name="Cohen S.P."/>
        </authorList>
    </citation>
    <scope>NUCLEOTIDE SEQUENCE [LARGE SCALE GENOMIC DNA]</scope>
    <source>
        <strain evidence="15 16">GH-12</strain>
    </source>
</reference>
<dbReference type="GO" id="GO:0005615">
    <property type="term" value="C:extracellular space"/>
    <property type="evidence" value="ECO:0007669"/>
    <property type="project" value="TreeGrafter"/>
</dbReference>
<dbReference type="EC" id="3.4.11.-" evidence="11"/>
<protein>
    <recommendedName>
        <fullName evidence="11">Aminopeptidase</fullName>
        <ecNumber evidence="11">3.4.11.-</ecNumber>
    </recommendedName>
</protein>
<dbReference type="Gene3D" id="1.10.390.10">
    <property type="entry name" value="Neutral Protease Domain 2"/>
    <property type="match status" value="1"/>
</dbReference>
<feature type="binding site" evidence="9">
    <location>
        <position position="351"/>
    </location>
    <ligand>
        <name>Zn(2+)</name>
        <dbReference type="ChEBI" id="CHEBI:29105"/>
        <note>catalytic</note>
    </ligand>
</feature>
<dbReference type="Gene3D" id="2.60.40.1910">
    <property type="match status" value="1"/>
</dbReference>
<organism evidence="15 16">
    <name type="scientific">Paramarasmius palmivorus</name>
    <dbReference type="NCBI Taxonomy" id="297713"/>
    <lineage>
        <taxon>Eukaryota</taxon>
        <taxon>Fungi</taxon>
        <taxon>Dikarya</taxon>
        <taxon>Basidiomycota</taxon>
        <taxon>Agaricomycotina</taxon>
        <taxon>Agaricomycetes</taxon>
        <taxon>Agaricomycetidae</taxon>
        <taxon>Agaricales</taxon>
        <taxon>Marasmiineae</taxon>
        <taxon>Marasmiaceae</taxon>
        <taxon>Paramarasmius</taxon>
    </lineage>
</organism>
<gene>
    <name evidence="15" type="primary">APE2_1</name>
    <name evidence="15" type="ORF">VNI00_006520</name>
</gene>
<keyword evidence="5 11" id="KW-0378">Hydrolase</keyword>
<keyword evidence="6 9" id="KW-0862">Zinc</keyword>
<dbReference type="CDD" id="cd09601">
    <property type="entry name" value="M1_APN-Q_like"/>
    <property type="match status" value="1"/>
</dbReference>
<dbReference type="InterPro" id="IPR042097">
    <property type="entry name" value="Aminopeptidase_N-like_N_sf"/>
</dbReference>
<dbReference type="Pfam" id="PF17900">
    <property type="entry name" value="Peptidase_M1_N"/>
    <property type="match status" value="1"/>
</dbReference>
<proteinExistence type="inferred from homology"/>
<dbReference type="GO" id="GO:0008270">
    <property type="term" value="F:zinc ion binding"/>
    <property type="evidence" value="ECO:0007669"/>
    <property type="project" value="UniProtKB-UniRule"/>
</dbReference>
<dbReference type="GO" id="GO:0043171">
    <property type="term" value="P:peptide catabolic process"/>
    <property type="evidence" value="ECO:0007669"/>
    <property type="project" value="TreeGrafter"/>
</dbReference>
<dbReference type="Proteomes" id="UP001383192">
    <property type="component" value="Unassembled WGS sequence"/>
</dbReference>
<dbReference type="GO" id="GO:0070006">
    <property type="term" value="F:metalloaminopeptidase activity"/>
    <property type="evidence" value="ECO:0007669"/>
    <property type="project" value="TreeGrafter"/>
</dbReference>
<dbReference type="InterPro" id="IPR001930">
    <property type="entry name" value="Peptidase_M1"/>
</dbReference>
<dbReference type="InterPro" id="IPR034016">
    <property type="entry name" value="M1_APN-typ"/>
</dbReference>
<dbReference type="GO" id="GO:0042277">
    <property type="term" value="F:peptide binding"/>
    <property type="evidence" value="ECO:0007669"/>
    <property type="project" value="TreeGrafter"/>
</dbReference>
<evidence type="ECO:0000313" key="15">
    <source>
        <dbReference type="EMBL" id="KAK7047289.1"/>
    </source>
</evidence>
<feature type="binding site" evidence="9">
    <location>
        <position position="332"/>
    </location>
    <ligand>
        <name>Zn(2+)</name>
        <dbReference type="ChEBI" id="CHEBI:29105"/>
        <note>catalytic</note>
    </ligand>
</feature>
<dbReference type="Gene3D" id="1.25.50.20">
    <property type="match status" value="1"/>
</dbReference>
<accession>A0AAW0D7B5</accession>
<feature type="binding site" evidence="9">
    <location>
        <position position="328"/>
    </location>
    <ligand>
        <name>Zn(2+)</name>
        <dbReference type="ChEBI" id="CHEBI:29105"/>
        <note>catalytic</note>
    </ligand>
</feature>
<feature type="active site" description="Proton acceptor" evidence="8">
    <location>
        <position position="329"/>
    </location>
</feature>
<dbReference type="PANTHER" id="PTHR11533:SF174">
    <property type="entry name" value="PUROMYCIN-SENSITIVE AMINOPEPTIDASE-RELATED"/>
    <property type="match status" value="1"/>
</dbReference>
<dbReference type="SUPFAM" id="SSF55486">
    <property type="entry name" value="Metalloproteases ('zincins'), catalytic domain"/>
    <property type="match status" value="1"/>
</dbReference>
<evidence type="ECO:0000256" key="4">
    <source>
        <dbReference type="ARBA" id="ARBA00022723"/>
    </source>
</evidence>
<name>A0AAW0D7B5_9AGAR</name>
<feature type="domain" description="Aminopeptidase N-like N-terminal" evidence="14">
    <location>
        <begin position="17"/>
        <end position="217"/>
    </location>
</feature>
<evidence type="ECO:0000259" key="13">
    <source>
        <dbReference type="Pfam" id="PF11838"/>
    </source>
</evidence>
<evidence type="ECO:0000256" key="7">
    <source>
        <dbReference type="ARBA" id="ARBA00023049"/>
    </source>
</evidence>
<dbReference type="Pfam" id="PF01433">
    <property type="entry name" value="Peptidase_M1"/>
    <property type="match status" value="1"/>
</dbReference>
<dbReference type="Gene3D" id="2.60.40.1730">
    <property type="entry name" value="tricorn interacting facor f3 domain"/>
    <property type="match status" value="1"/>
</dbReference>
<evidence type="ECO:0000256" key="10">
    <source>
        <dbReference type="PIRSR" id="PIRSR634016-4"/>
    </source>
</evidence>
<keyword evidence="4 9" id="KW-0479">Metal-binding</keyword>
<dbReference type="InterPro" id="IPR014782">
    <property type="entry name" value="Peptidase_M1_dom"/>
</dbReference>
<dbReference type="GO" id="GO:0005737">
    <property type="term" value="C:cytoplasm"/>
    <property type="evidence" value="ECO:0007669"/>
    <property type="project" value="TreeGrafter"/>
</dbReference>
<dbReference type="InterPro" id="IPR027268">
    <property type="entry name" value="Peptidase_M4/M1_CTD_sf"/>
</dbReference>
<evidence type="ECO:0000256" key="6">
    <source>
        <dbReference type="ARBA" id="ARBA00022833"/>
    </source>
</evidence>
<feature type="site" description="Transition state stabilizer" evidence="10">
    <location>
        <position position="398"/>
    </location>
</feature>